<evidence type="ECO:0000313" key="5">
    <source>
        <dbReference type="Proteomes" id="UP000621516"/>
    </source>
</evidence>
<gene>
    <name evidence="4" type="ORF">ICJ85_08015</name>
</gene>
<evidence type="ECO:0000256" key="1">
    <source>
        <dbReference type="ARBA" id="ARBA00022729"/>
    </source>
</evidence>
<evidence type="ECO:0000313" key="4">
    <source>
        <dbReference type="EMBL" id="MBD0823966.1"/>
    </source>
</evidence>
<evidence type="ECO:0000259" key="3">
    <source>
        <dbReference type="SMART" id="SM00560"/>
    </source>
</evidence>
<sequence>MKHNYFKHILTLIGLFYISLSLHAITYYVNRVTETTYKPTSSLYYGAISDYARFVETELVSTVNYRQSVSENFETNLVLADVIGDYRSKVGGTSEWSLSTSWEYFDGTNWVNATNYPGGTSGSGTVTIQSGTTISISSNYVVPFQFDSLIIYGTLVIGDGTSNNTNISLTTTQVNIESTGELEFSGNKVSLTLTEPNTTLIIESSGNITGNITGDCTNNNEIHIGTIKYAVCNGGSTSTYTFDELVAAGGSLNAVINAPSTSISCPNQTINLSGYYDGTATTPISYLWEVLDPSNNPVPVTNNTSATTASFTPTIDGDYSISFIVTESNGFSNLKSITVTVTDNENPTVNATSNVVTTTSADASGDCTVDVAITDATFNDNCSVSSIAWVMTGAVNDTGSGQVGTYTFPIGTTTITYTVSDNATPANTATDVMTVTVTDNENPVPNTANLTSITEQCSATVNSTPKATDNCSGEITGVAYVNNIPTSLPITFNTQGAHVITWKYNDGNGNESSQNQTVLIDDSIDPVAICQDITIQLSDDNGTVSITPEDIDGGSSDNCSFTLSASQTEFTCANIGPNIITLTVTDIGGNTKACSATVTVTSPNITGGTLVGYLTNNETDADADNVVEVTACPEDEEKNALLTLSGFSGSIDHWEYSINSGQTWTEIANSSNTYNYNNIVTTTLVRAIIKIGSCEASSNIVYLSVIPPDIPPTIVGPSEFNNCLGTGVTVEAQSEYGINDEFNEGGLFDEANPAGWRVNNVETQTIPAGNSNQTNSLWAETTNKQGGRNFAGTLYNSPTENSKYAIVSGDIKNEKNYGGGNQTWGKTWSSLETPIFNTFGLDSAILEFDQAYFLGDGASLQILISIDGGNTYNDILEPGINPYDPGIYPHVYDAEDLPHDYTGPSTSGDGSHLGQFVPTSIDLQNYIGETNLRIMFLFEAGPSTNSSWALDNIRIPQEPINETIEWTDENGVVVETGSTTTITPEFPGTQTYGVTSIINDCRADGTEGTEFITIHASLAYAGTDITPIEGKCGESTVQLGAYDNTKTALQNIANNIWDNTYAVPTAATNYPPTNETGYWEIITSNNICGVAPNINDAFTSANGISPAYNDPNAKFTAESGTYILRWNVAGCSSDVNVEIKNCENIDFDGTDDYVTFKNQYNFNNSFSIEAWVKPNDLTGTKTIFSRKDYAVDNAGYDLSIVNGGTVKFSWYGSNGSVSSSHPITTQRWYHIAVTFNGSDYILYVDGLQVGSASGNAPSQTPNNIEAILGAMDQSPSEVPTNYFNGWIDEVRIWNKALTPEHIRQMMNQEIDPLGNDVQGFVTKQQIHGPGTQDATTGIYTEDDILTWPNLLAYYRMDVGCGYLTDYKGNIDGRLRNIETQEQQTAPLPYESINNGDWDNNTTWKEPVVWDVPNSNGINGNPIDWNIVRTSNDIVVGHKNINLLGLLVDSGKLTVTNSNETQDENNSGRGLFVSHYLKLDGSIKLIGKSQLIQRRYGEYIDHDNKTDTWKIFSTRQFNESILDATSIGYIERDQQGSGNKFNYNYWSSPVGAQNGSSNNMPFKLNTNMLDGTYASLGIDPLTINWIGGYDGKPSTSTTTPISVAKYWLWTYNNLKSNTYSQWTRIYPGTNINPGIGYLMKGTGRPDNERQNYTFKGKPNNSRITAMVTENNSTLVGNPYPSAIYAPEFIKDNIPAFDPPEISGDAPEPSVANPGTTGSIDGSLEFWIHFNTNNTHILRDYQGGYATFTLAGGLEPEFGLKYETTDGYYISGLGSSSLIPLAHIPVAQGFYVHSAFLYKEDNNTIQFKNSQRDRREFASTDTGNLVFKTSNSKTSKTANNLKSEEENTIQRIRLEFRNSVGKRHLLLAFTPDNAASEGFNYGYDAKKDTPAADDMLFTVGDYKLNIQAVGQFDDSKQYPFSIFTNKGGNFEIAVTAFENLPPSTKVYIYDSLLGTYTKIDGKNLTYNITLDPGTYKDRFYVTFTHKDQKTLSVIDEELNKIQVNYLQNSKEIYINSVMNTEIKQVQLINILGQTINIWDKSDKTFDSNKIRLPVSGDIAQGSYIVNIVTSNSNISKKIIIK</sequence>
<organism evidence="4 5">
    <name type="scientific">Aestuariibaculum marinum</name>
    <dbReference type="NCBI Taxonomy" id="2683592"/>
    <lineage>
        <taxon>Bacteria</taxon>
        <taxon>Pseudomonadati</taxon>
        <taxon>Bacteroidota</taxon>
        <taxon>Flavobacteriia</taxon>
        <taxon>Flavobacteriales</taxon>
        <taxon>Flavobacteriaceae</taxon>
    </lineage>
</organism>
<keyword evidence="5" id="KW-1185">Reference proteome</keyword>
<dbReference type="NCBIfam" id="TIGR04183">
    <property type="entry name" value="Por_Secre_tail"/>
    <property type="match status" value="1"/>
</dbReference>
<dbReference type="Pfam" id="PF13385">
    <property type="entry name" value="Laminin_G_3"/>
    <property type="match status" value="1"/>
</dbReference>
<dbReference type="Gene3D" id="2.60.120.200">
    <property type="match status" value="1"/>
</dbReference>
<dbReference type="Proteomes" id="UP000621516">
    <property type="component" value="Unassembled WGS sequence"/>
</dbReference>
<dbReference type="InterPro" id="IPR026444">
    <property type="entry name" value="Secre_tail"/>
</dbReference>
<protein>
    <submittedName>
        <fullName evidence="4">T9SS type A sorting domain-containing protein</fullName>
    </submittedName>
</protein>
<name>A0A8J6PXM6_9FLAO</name>
<evidence type="ECO:0000256" key="2">
    <source>
        <dbReference type="ARBA" id="ARBA00023157"/>
    </source>
</evidence>
<dbReference type="CDD" id="cd00110">
    <property type="entry name" value="LamG"/>
    <property type="match status" value="1"/>
</dbReference>
<dbReference type="InterPro" id="IPR013320">
    <property type="entry name" value="ConA-like_dom_sf"/>
</dbReference>
<dbReference type="Gene3D" id="2.60.40.10">
    <property type="entry name" value="Immunoglobulins"/>
    <property type="match status" value="2"/>
</dbReference>
<dbReference type="SMART" id="SM00560">
    <property type="entry name" value="LamGL"/>
    <property type="match status" value="1"/>
</dbReference>
<dbReference type="GO" id="GO:0005975">
    <property type="term" value="P:carbohydrate metabolic process"/>
    <property type="evidence" value="ECO:0007669"/>
    <property type="project" value="UniProtKB-ARBA"/>
</dbReference>
<dbReference type="InterPro" id="IPR006558">
    <property type="entry name" value="LamG-like"/>
</dbReference>
<feature type="domain" description="LamG-like jellyroll fold" evidence="3">
    <location>
        <begin position="1164"/>
        <end position="1300"/>
    </location>
</feature>
<keyword evidence="1" id="KW-0732">Signal</keyword>
<keyword evidence="2" id="KW-1015">Disulfide bond</keyword>
<reference evidence="4 5" key="1">
    <citation type="journal article" date="2018" name="J. Microbiol.">
        <title>Aestuariibaculum marinum sp. nov., a marine bacterium isolated from seawater in South Korea.</title>
        <authorList>
            <person name="Choi J."/>
            <person name="Lee D."/>
            <person name="Jang J.H."/>
            <person name="Cha S."/>
            <person name="Seo T."/>
        </authorList>
    </citation>
    <scope>NUCLEOTIDE SEQUENCE [LARGE SCALE GENOMIC DNA]</scope>
    <source>
        <strain evidence="4 5">IP7</strain>
    </source>
</reference>
<dbReference type="GO" id="GO:0004553">
    <property type="term" value="F:hydrolase activity, hydrolyzing O-glycosyl compounds"/>
    <property type="evidence" value="ECO:0007669"/>
    <property type="project" value="UniProtKB-ARBA"/>
</dbReference>
<dbReference type="SUPFAM" id="SSF49899">
    <property type="entry name" value="Concanavalin A-like lectins/glucanases"/>
    <property type="match status" value="1"/>
</dbReference>
<proteinExistence type="predicted"/>
<dbReference type="InterPro" id="IPR001791">
    <property type="entry name" value="Laminin_G"/>
</dbReference>
<accession>A0A8J6PXM6</accession>
<comment type="caution">
    <text evidence="4">The sequence shown here is derived from an EMBL/GenBank/DDBJ whole genome shotgun (WGS) entry which is preliminary data.</text>
</comment>
<dbReference type="RefSeq" id="WP_188223273.1">
    <property type="nucleotide sequence ID" value="NZ_JACVXD010000003.1"/>
</dbReference>
<dbReference type="InterPro" id="IPR013783">
    <property type="entry name" value="Ig-like_fold"/>
</dbReference>
<dbReference type="EMBL" id="JACVXD010000003">
    <property type="protein sequence ID" value="MBD0823966.1"/>
    <property type="molecule type" value="Genomic_DNA"/>
</dbReference>